<dbReference type="AlphaFoldDB" id="A0A163FAJ4"/>
<comment type="caution">
    <text evidence="2">The sequence shown here is derived from an EMBL/GenBank/DDBJ whole genome shotgun (WGS) entry which is preliminary data.</text>
</comment>
<feature type="transmembrane region" description="Helical" evidence="1">
    <location>
        <begin position="100"/>
        <end position="123"/>
    </location>
</feature>
<keyword evidence="1" id="KW-0472">Membrane</keyword>
<keyword evidence="1" id="KW-1133">Transmembrane helix</keyword>
<evidence type="ECO:0000313" key="2">
    <source>
        <dbReference type="EMBL" id="KZE38231.1"/>
    </source>
</evidence>
<feature type="transmembrane region" description="Helical" evidence="1">
    <location>
        <begin position="74"/>
        <end position="94"/>
    </location>
</feature>
<dbReference type="InterPro" id="IPR005081">
    <property type="entry name" value="SpoIIGA"/>
</dbReference>
<accession>A0A163FAJ4</accession>
<evidence type="ECO:0008006" key="4">
    <source>
        <dbReference type="Google" id="ProtNLM"/>
    </source>
</evidence>
<keyword evidence="1" id="KW-0812">Transmembrane</keyword>
<sequence>MYGEVAIAVNSAFNYLILSFADKVCRRPAGKWRLMAAAVAGALPVVLFGGAAVPSAAAFLAMIVIAFGLHRNAALKGAGATLTAALFAGGLLTVVNPSEFGMGGTAAIFTSCLFASGGLHMLAVRWRGAEEDSAAADYRVETELEWFGSRIPISAFADSGNACSEPLSGAPVHFIAYRSVKEQLPKEIRNALENLPKDGIPDLTAFPAEVRGQIRPIRLRTVGGSAWAVGFRAGNWTVDGKEDARIGGYVVLTENDAEYPLGADAILHRSSLIHLKERGSTDADRS</sequence>
<dbReference type="GO" id="GO:0006508">
    <property type="term" value="P:proteolysis"/>
    <property type="evidence" value="ECO:0007669"/>
    <property type="project" value="InterPro"/>
</dbReference>
<proteinExistence type="predicted"/>
<gene>
    <name evidence="2" type="ORF">AV656_04725</name>
</gene>
<evidence type="ECO:0000256" key="1">
    <source>
        <dbReference type="SAM" id="Phobius"/>
    </source>
</evidence>
<dbReference type="EMBL" id="LQNT01000009">
    <property type="protein sequence ID" value="KZE38231.1"/>
    <property type="molecule type" value="Genomic_DNA"/>
</dbReference>
<dbReference type="RefSeq" id="WP_063179507.1">
    <property type="nucleotide sequence ID" value="NZ_LQNT01000009.1"/>
</dbReference>
<dbReference type="Pfam" id="PF03419">
    <property type="entry name" value="Peptidase_U4"/>
    <property type="match status" value="1"/>
</dbReference>
<reference evidence="2 3" key="1">
    <citation type="submission" date="2016-01" db="EMBL/GenBank/DDBJ databases">
        <title>Whole genome sequencing of Bhargavaea cecembensis T14.</title>
        <authorList>
            <person name="Hong K.W."/>
        </authorList>
    </citation>
    <scope>NUCLEOTIDE SEQUENCE [LARGE SCALE GENOMIC DNA]</scope>
    <source>
        <strain evidence="2 3">T14</strain>
    </source>
</reference>
<dbReference type="GO" id="GO:0004190">
    <property type="term" value="F:aspartic-type endopeptidase activity"/>
    <property type="evidence" value="ECO:0007669"/>
    <property type="project" value="InterPro"/>
</dbReference>
<protein>
    <recommendedName>
        <fullName evidence="4">Sigma-E processing peptidase SpoIIGA</fullName>
    </recommendedName>
</protein>
<evidence type="ECO:0000313" key="3">
    <source>
        <dbReference type="Proteomes" id="UP000076490"/>
    </source>
</evidence>
<dbReference type="Proteomes" id="UP000076490">
    <property type="component" value="Unassembled WGS sequence"/>
</dbReference>
<organism evidence="2 3">
    <name type="scientific">Bhargavaea cecembensis</name>
    <dbReference type="NCBI Taxonomy" id="394098"/>
    <lineage>
        <taxon>Bacteria</taxon>
        <taxon>Bacillati</taxon>
        <taxon>Bacillota</taxon>
        <taxon>Bacilli</taxon>
        <taxon>Bacillales</taxon>
        <taxon>Caryophanaceae</taxon>
        <taxon>Bhargavaea</taxon>
    </lineage>
</organism>
<name>A0A163FAJ4_9BACL</name>
<dbReference type="GO" id="GO:0030436">
    <property type="term" value="P:asexual sporulation"/>
    <property type="evidence" value="ECO:0007669"/>
    <property type="project" value="InterPro"/>
</dbReference>
<feature type="transmembrane region" description="Helical" evidence="1">
    <location>
        <begin position="34"/>
        <end position="67"/>
    </location>
</feature>